<evidence type="ECO:0000256" key="3">
    <source>
        <dbReference type="ARBA" id="ARBA00022771"/>
    </source>
</evidence>
<feature type="region of interest" description="Disordered" evidence="6">
    <location>
        <begin position="201"/>
        <end position="250"/>
    </location>
</feature>
<dbReference type="PANTHER" id="PTHR12547:SF18">
    <property type="entry name" value="PROTEIN TIS11"/>
    <property type="match status" value="1"/>
</dbReference>
<feature type="zinc finger region" description="C3H1-type" evidence="5">
    <location>
        <begin position="139"/>
        <end position="167"/>
    </location>
</feature>
<dbReference type="InterPro" id="IPR045877">
    <property type="entry name" value="ZFP36-like"/>
</dbReference>
<sequence length="435" mass="43981">MSTAGALAPAASEAPPSPLDEHPATPPRSSGETPASSAQPTPTKPSRWPRGQPSRARDRPRADAAAAQPPGAVPAAAAAPVAFELAEAQKDRPSRPQENAVTARLKKTKMCYFFERGKCASQNCRYAHSAAELRNQPNLQKTKLCKVFAQDGLCMHGENCVFAHGEAELRVTEGIYKTQMCHFFERGRCLKGERCNHAHGLEDLRGPSTPLQGAGQTGGAGPAAASASGRAAPPEARTPGGGGAAALDGRRPLSPLPLADLLADSAGGGRAMLGTAAGQMASPLGPAAVAAAAAAGLMTPEMPLGGLVPPAPVPASPLWGMPWPIGNPYGALGSPGTPMPCLPSMPSPGGLASPLPHGLGGLAPGGNVPLGGAADSWAAESGGDPGAAVVPCDLSERLASLDMVVQDLRADVRALTGSTGSASAGQTQQRHIHRI</sequence>
<feature type="compositionally biased region" description="Polar residues" evidence="6">
    <location>
        <begin position="27"/>
        <end position="41"/>
    </location>
</feature>
<organism evidence="8">
    <name type="scientific">Alexandrium monilatum</name>
    <dbReference type="NCBI Taxonomy" id="311494"/>
    <lineage>
        <taxon>Eukaryota</taxon>
        <taxon>Sar</taxon>
        <taxon>Alveolata</taxon>
        <taxon>Dinophyceae</taxon>
        <taxon>Gonyaulacales</taxon>
        <taxon>Pyrocystaceae</taxon>
        <taxon>Alexandrium</taxon>
    </lineage>
</organism>
<evidence type="ECO:0000256" key="6">
    <source>
        <dbReference type="SAM" id="MobiDB-lite"/>
    </source>
</evidence>
<dbReference type="InterPro" id="IPR036855">
    <property type="entry name" value="Znf_CCCH_sf"/>
</dbReference>
<proteinExistence type="predicted"/>
<accession>A0A7S4QXH8</accession>
<keyword evidence="4 5" id="KW-0862">Zinc</keyword>
<evidence type="ECO:0000256" key="4">
    <source>
        <dbReference type="ARBA" id="ARBA00022833"/>
    </source>
</evidence>
<feature type="domain" description="C3H1-type" evidence="7">
    <location>
        <begin position="175"/>
        <end position="202"/>
    </location>
</feature>
<keyword evidence="1 5" id="KW-0479">Metal-binding</keyword>
<dbReference type="EMBL" id="HBNR01039173">
    <property type="protein sequence ID" value="CAE4596925.1"/>
    <property type="molecule type" value="Transcribed_RNA"/>
</dbReference>
<name>A0A7S4QXH8_9DINO</name>
<evidence type="ECO:0000256" key="5">
    <source>
        <dbReference type="PROSITE-ProRule" id="PRU00723"/>
    </source>
</evidence>
<dbReference type="PROSITE" id="PS50103">
    <property type="entry name" value="ZF_C3H1"/>
    <property type="match status" value="3"/>
</dbReference>
<feature type="compositionally biased region" description="Low complexity" evidence="6">
    <location>
        <begin position="222"/>
        <end position="237"/>
    </location>
</feature>
<dbReference type="Pfam" id="PF00642">
    <property type="entry name" value="zf-CCCH"/>
    <property type="match status" value="1"/>
</dbReference>
<dbReference type="PANTHER" id="PTHR12547">
    <property type="entry name" value="CCCH ZINC FINGER/TIS11-RELATED"/>
    <property type="match status" value="1"/>
</dbReference>
<evidence type="ECO:0000313" key="8">
    <source>
        <dbReference type="EMBL" id="CAE4596925.1"/>
    </source>
</evidence>
<dbReference type="SUPFAM" id="SSF90229">
    <property type="entry name" value="CCCH zinc finger"/>
    <property type="match status" value="2"/>
</dbReference>
<dbReference type="GO" id="GO:0008270">
    <property type="term" value="F:zinc ion binding"/>
    <property type="evidence" value="ECO:0007669"/>
    <property type="project" value="UniProtKB-KW"/>
</dbReference>
<feature type="domain" description="C3H1-type" evidence="7">
    <location>
        <begin position="105"/>
        <end position="131"/>
    </location>
</feature>
<feature type="domain" description="C3H1-type" evidence="7">
    <location>
        <begin position="139"/>
        <end position="167"/>
    </location>
</feature>
<dbReference type="InterPro" id="IPR000571">
    <property type="entry name" value="Znf_CCCH"/>
</dbReference>
<evidence type="ECO:0000256" key="2">
    <source>
        <dbReference type="ARBA" id="ARBA00022737"/>
    </source>
</evidence>
<feature type="compositionally biased region" description="Low complexity" evidence="6">
    <location>
        <begin position="63"/>
        <end position="76"/>
    </location>
</feature>
<dbReference type="GO" id="GO:0003729">
    <property type="term" value="F:mRNA binding"/>
    <property type="evidence" value="ECO:0007669"/>
    <property type="project" value="InterPro"/>
</dbReference>
<evidence type="ECO:0000259" key="7">
    <source>
        <dbReference type="PROSITE" id="PS50103"/>
    </source>
</evidence>
<evidence type="ECO:0000256" key="1">
    <source>
        <dbReference type="ARBA" id="ARBA00022723"/>
    </source>
</evidence>
<keyword evidence="2" id="KW-0677">Repeat</keyword>
<feature type="region of interest" description="Disordered" evidence="6">
    <location>
        <begin position="1"/>
        <end position="76"/>
    </location>
</feature>
<feature type="compositionally biased region" description="Low complexity" evidence="6">
    <location>
        <begin position="1"/>
        <end position="14"/>
    </location>
</feature>
<protein>
    <recommendedName>
        <fullName evidence="7">C3H1-type domain-containing protein</fullName>
    </recommendedName>
</protein>
<dbReference type="SMART" id="SM00356">
    <property type="entry name" value="ZnF_C3H1"/>
    <property type="match status" value="3"/>
</dbReference>
<dbReference type="AlphaFoldDB" id="A0A7S4QXH8"/>
<reference evidence="8" key="1">
    <citation type="submission" date="2021-01" db="EMBL/GenBank/DDBJ databases">
        <authorList>
            <person name="Corre E."/>
            <person name="Pelletier E."/>
            <person name="Niang G."/>
            <person name="Scheremetjew M."/>
            <person name="Finn R."/>
            <person name="Kale V."/>
            <person name="Holt S."/>
            <person name="Cochrane G."/>
            <person name="Meng A."/>
            <person name="Brown T."/>
            <person name="Cohen L."/>
        </authorList>
    </citation>
    <scope>NUCLEOTIDE SEQUENCE</scope>
    <source>
        <strain evidence="8">CCMP3105</strain>
    </source>
</reference>
<dbReference type="Gene3D" id="4.10.1000.10">
    <property type="entry name" value="Zinc finger, CCCH-type"/>
    <property type="match status" value="3"/>
</dbReference>
<feature type="zinc finger region" description="C3H1-type" evidence="5">
    <location>
        <begin position="175"/>
        <end position="202"/>
    </location>
</feature>
<feature type="zinc finger region" description="C3H1-type" evidence="5">
    <location>
        <begin position="105"/>
        <end position="131"/>
    </location>
</feature>
<keyword evidence="3 5" id="KW-0863">Zinc-finger</keyword>
<gene>
    <name evidence="8" type="ORF">AMON00008_LOCUS27104</name>
</gene>